<evidence type="ECO:0000256" key="1">
    <source>
        <dbReference type="ARBA" id="ARBA00011198"/>
    </source>
</evidence>
<evidence type="ECO:0000256" key="3">
    <source>
        <dbReference type="ARBA" id="ARBA00017468"/>
    </source>
</evidence>
<feature type="compositionally biased region" description="Basic and acidic residues" evidence="8">
    <location>
        <begin position="44"/>
        <end position="64"/>
    </location>
</feature>
<evidence type="ECO:0000256" key="5">
    <source>
        <dbReference type="ARBA" id="ARBA00032061"/>
    </source>
</evidence>
<evidence type="ECO:0000256" key="8">
    <source>
        <dbReference type="SAM" id="MobiDB-lite"/>
    </source>
</evidence>
<proteinExistence type="inferred from homology"/>
<comment type="function">
    <text evidence="4 7">Involved in protein N-glycosylation. Essential for the second step of the dolichol-linked oligosaccharide pathway.</text>
</comment>
<dbReference type="Pfam" id="PF04101">
    <property type="entry name" value="Glyco_tran_28_C"/>
    <property type="match status" value="1"/>
</dbReference>
<evidence type="ECO:0000256" key="4">
    <source>
        <dbReference type="ARBA" id="ARBA00024804"/>
    </source>
</evidence>
<keyword evidence="11" id="KW-1185">Reference proteome</keyword>
<keyword evidence="7 10" id="KW-0328">Glycosyltransferase</keyword>
<dbReference type="InterPro" id="IPR007235">
    <property type="entry name" value="Glyco_trans_28_C"/>
</dbReference>
<dbReference type="EMBL" id="BAAFSV010000003">
    <property type="protein sequence ID" value="GAB1316261.1"/>
    <property type="molecule type" value="Genomic_DNA"/>
</dbReference>
<sequence>MAENVITWVGRGPAITNGNPGATTVTTTITIMVEGVGAGASGEPQHKRQRVDGRDDQTNLDAEHPSLPGRRCFVTVGATASFRALIEEVSSPSFLQCLAEHGYTRLDVQCGPDYQLFEQRINSLRDEDKHGIEIGMFAYTDAMADYMLACRGEIGVRPAGCVISHGGSGTVLEAMRVEAPLIVVVNPTLMDNHQLELAQSLADQNWAVHGQIGNLPAAITRITERIVQGTLDALPPYAPPSFPVPAAERVTLFDWMVLTCYPGELQIQQRLAELADVQAHFQQQQQQQEQQQQLQQQQEQVPLTNGNHRYFPIQEGGYEDLRLD</sequence>
<dbReference type="GeneID" id="98177214"/>
<keyword evidence="7" id="KW-0256">Endoplasmic reticulum</keyword>
<protein>
    <recommendedName>
        <fullName evidence="3 7">UDP-N-acetylglucosamine transferase subunit ALG13</fullName>
        <ecNumber evidence="2 7">2.4.1.141</ecNumber>
    </recommendedName>
    <alternativeName>
        <fullName evidence="5 7">Asparagine-linked glycosylation protein 13</fullName>
    </alternativeName>
</protein>
<dbReference type="RefSeq" id="XP_070917992.1">
    <property type="nucleotide sequence ID" value="XM_071061891.1"/>
</dbReference>
<name>A0ABQ0GEQ8_9PEZI</name>
<dbReference type="GO" id="GO:0016757">
    <property type="term" value="F:glycosyltransferase activity"/>
    <property type="evidence" value="ECO:0007669"/>
    <property type="project" value="UniProtKB-KW"/>
</dbReference>
<dbReference type="PANTHER" id="PTHR47043">
    <property type="entry name" value="UDP-N-ACETYLGLUCOSAMINE TRANSFERASE SUBUNIT ALG13"/>
    <property type="match status" value="1"/>
</dbReference>
<reference evidence="10 11" key="1">
    <citation type="submission" date="2024-09" db="EMBL/GenBank/DDBJ databases">
        <title>Itraconazole resistance in Madurella fahalii resulting from another homologue of gene encoding cytochrome P450 14-alpha sterol demethylase (CYP51).</title>
        <authorList>
            <person name="Yoshioka I."/>
            <person name="Fahal A.H."/>
            <person name="Kaneko S."/>
            <person name="Yaguchi T."/>
        </authorList>
    </citation>
    <scope>NUCLEOTIDE SEQUENCE [LARGE SCALE GENOMIC DNA]</scope>
    <source>
        <strain evidence="10 11">IFM 68171</strain>
    </source>
</reference>
<feature type="region of interest" description="Disordered" evidence="8">
    <location>
        <begin position="36"/>
        <end position="64"/>
    </location>
</feature>
<evidence type="ECO:0000256" key="2">
    <source>
        <dbReference type="ARBA" id="ARBA00012614"/>
    </source>
</evidence>
<feature type="domain" description="Glycosyl transferase family 28 C-terminal" evidence="9">
    <location>
        <begin position="72"/>
        <end position="208"/>
    </location>
</feature>
<dbReference type="PANTHER" id="PTHR47043:SF1">
    <property type="entry name" value="UDP-N-ACETYLGLUCOSAMINE TRANSFERASE SUBUNIT ALG13"/>
    <property type="match status" value="1"/>
</dbReference>
<gene>
    <name evidence="7 10" type="primary">ALG13</name>
    <name evidence="10" type="ORF">MFIFM68171_06471</name>
</gene>
<dbReference type="EC" id="2.4.1.141" evidence="2 7"/>
<organism evidence="10 11">
    <name type="scientific">Madurella fahalii</name>
    <dbReference type="NCBI Taxonomy" id="1157608"/>
    <lineage>
        <taxon>Eukaryota</taxon>
        <taxon>Fungi</taxon>
        <taxon>Dikarya</taxon>
        <taxon>Ascomycota</taxon>
        <taxon>Pezizomycotina</taxon>
        <taxon>Sordariomycetes</taxon>
        <taxon>Sordariomycetidae</taxon>
        <taxon>Sordariales</taxon>
        <taxon>Sordariales incertae sedis</taxon>
        <taxon>Madurella</taxon>
    </lineage>
</organism>
<dbReference type="Proteomes" id="UP001628179">
    <property type="component" value="Unassembled WGS sequence"/>
</dbReference>
<evidence type="ECO:0000313" key="11">
    <source>
        <dbReference type="Proteomes" id="UP001628179"/>
    </source>
</evidence>
<accession>A0ABQ0GEQ8</accession>
<feature type="region of interest" description="Disordered" evidence="8">
    <location>
        <begin position="305"/>
        <end position="324"/>
    </location>
</feature>
<dbReference type="SUPFAM" id="SSF53756">
    <property type="entry name" value="UDP-Glycosyltransferase/glycogen phosphorylase"/>
    <property type="match status" value="1"/>
</dbReference>
<comment type="similarity">
    <text evidence="7">Belongs to the glycosyltransferase 28 family.</text>
</comment>
<comment type="subcellular location">
    <subcellularLocation>
        <location evidence="7">Endoplasmic reticulum</location>
    </subcellularLocation>
</comment>
<evidence type="ECO:0000313" key="10">
    <source>
        <dbReference type="EMBL" id="GAB1316261.1"/>
    </source>
</evidence>
<evidence type="ECO:0000256" key="6">
    <source>
        <dbReference type="ARBA" id="ARBA00048184"/>
    </source>
</evidence>
<dbReference type="Gene3D" id="3.40.50.2000">
    <property type="entry name" value="Glycogen Phosphorylase B"/>
    <property type="match status" value="1"/>
</dbReference>
<comment type="catalytic activity">
    <reaction evidence="6">
        <text>an N-acetyl-alpha-D-glucosaminyl-diphospho-di-trans,poly-cis-dolichol + UDP-N-acetyl-alpha-D-glucosamine = an N,N'-diacetylchitobiosyl-diphospho-di-trans,poly-cis-dolichol + UDP + H(+)</text>
        <dbReference type="Rhea" id="RHEA:23380"/>
        <dbReference type="Rhea" id="RHEA-COMP:19507"/>
        <dbReference type="Rhea" id="RHEA-COMP:19510"/>
        <dbReference type="ChEBI" id="CHEBI:15378"/>
        <dbReference type="ChEBI" id="CHEBI:57269"/>
        <dbReference type="ChEBI" id="CHEBI:57705"/>
        <dbReference type="ChEBI" id="CHEBI:58223"/>
        <dbReference type="ChEBI" id="CHEBI:58427"/>
        <dbReference type="EC" id="2.4.1.141"/>
    </reaction>
</comment>
<comment type="caution">
    <text evidence="10">The sequence shown here is derived from an EMBL/GenBank/DDBJ whole genome shotgun (WGS) entry which is preliminary data.</text>
</comment>
<keyword evidence="7" id="KW-0808">Transferase</keyword>
<evidence type="ECO:0000259" key="9">
    <source>
        <dbReference type="Pfam" id="PF04101"/>
    </source>
</evidence>
<evidence type="ECO:0000256" key="7">
    <source>
        <dbReference type="RuleBase" id="RU362128"/>
    </source>
</evidence>
<dbReference type="InterPro" id="IPR052474">
    <property type="entry name" value="UDP-GlcNAc_transferase"/>
</dbReference>
<comment type="subunit">
    <text evidence="1 7">Heterodimer with ALG14 to form a functional enzyme.</text>
</comment>